<feature type="domain" description="EF-hand" evidence="2">
    <location>
        <begin position="250"/>
        <end position="276"/>
    </location>
</feature>
<dbReference type="EMBL" id="JAARRL010000020">
    <property type="protein sequence ID" value="MBC1501340.1"/>
    <property type="molecule type" value="Genomic_DNA"/>
</dbReference>
<dbReference type="GO" id="GO:0005509">
    <property type="term" value="F:calcium ion binding"/>
    <property type="evidence" value="ECO:0007669"/>
    <property type="project" value="InterPro"/>
</dbReference>
<dbReference type="SMART" id="SM00635">
    <property type="entry name" value="BID_2"/>
    <property type="match status" value="8"/>
</dbReference>
<dbReference type="PANTHER" id="PTHR41775">
    <property type="entry name" value="SECRETED PROTEIN-RELATED"/>
    <property type="match status" value="1"/>
</dbReference>
<dbReference type="GO" id="GO:0008237">
    <property type="term" value="F:metallopeptidase activity"/>
    <property type="evidence" value="ECO:0007669"/>
    <property type="project" value="UniProtKB-KW"/>
</dbReference>
<dbReference type="NCBIfam" id="TIGR03296">
    <property type="entry name" value="M6dom_TIGR03296"/>
    <property type="match status" value="1"/>
</dbReference>
<gene>
    <name evidence="3" type="ORF">HB943_12075</name>
</gene>
<dbReference type="SUPFAM" id="SSF49373">
    <property type="entry name" value="Invasin/intimin cell-adhesion fragments"/>
    <property type="match status" value="8"/>
</dbReference>
<feature type="signal peptide" evidence="1">
    <location>
        <begin position="1"/>
        <end position="27"/>
    </location>
</feature>
<dbReference type="PANTHER" id="PTHR41775:SF1">
    <property type="entry name" value="PEPTIDASE M6-LIKE DOMAIN-CONTAINING PROTEIN"/>
    <property type="match status" value="1"/>
</dbReference>
<dbReference type="GO" id="GO:0006508">
    <property type="term" value="P:proteolysis"/>
    <property type="evidence" value="ECO:0007669"/>
    <property type="project" value="UniProtKB-KW"/>
</dbReference>
<dbReference type="SUPFAM" id="SSF89260">
    <property type="entry name" value="Collagen-binding domain"/>
    <property type="match status" value="1"/>
</dbReference>
<dbReference type="InterPro" id="IPR002048">
    <property type="entry name" value="EF_hand_dom"/>
</dbReference>
<dbReference type="SUPFAM" id="SSF55486">
    <property type="entry name" value="Metalloproteases ('zincins'), catalytic domain"/>
    <property type="match status" value="1"/>
</dbReference>
<reference evidence="3 4" key="1">
    <citation type="submission" date="2020-03" db="EMBL/GenBank/DDBJ databases">
        <title>Soil Listeria distribution.</title>
        <authorList>
            <person name="Liao J."/>
            <person name="Wiedmann M."/>
        </authorList>
    </citation>
    <scope>NUCLEOTIDE SEQUENCE [LARGE SCALE GENOMIC DNA]</scope>
    <source>
        <strain evidence="3 4">FSL L7-1523</strain>
    </source>
</reference>
<evidence type="ECO:0000313" key="3">
    <source>
        <dbReference type="EMBL" id="MBC1501340.1"/>
    </source>
</evidence>
<comment type="caution">
    <text evidence="3">The sequence shown here is derived from an EMBL/GenBank/DDBJ whole genome shotgun (WGS) entry which is preliminary data.</text>
</comment>
<dbReference type="InterPro" id="IPR003343">
    <property type="entry name" value="Big_2"/>
</dbReference>
<evidence type="ECO:0000259" key="2">
    <source>
        <dbReference type="PROSITE" id="PS50222"/>
    </source>
</evidence>
<keyword evidence="1" id="KW-0732">Signal</keyword>
<dbReference type="PROSITE" id="PS50222">
    <property type="entry name" value="EF_HAND_2"/>
    <property type="match status" value="1"/>
</dbReference>
<feature type="chain" id="PRO_5032808384" evidence="1">
    <location>
        <begin position="28"/>
        <end position="1926"/>
    </location>
</feature>
<evidence type="ECO:0000256" key="1">
    <source>
        <dbReference type="SAM" id="SignalP"/>
    </source>
</evidence>
<dbReference type="RefSeq" id="WP_185426664.1">
    <property type="nucleotide sequence ID" value="NZ_JAARRL010000020.1"/>
</dbReference>
<protein>
    <submittedName>
        <fullName evidence="3">M6 family metalloprotease domain-containing protein</fullName>
    </submittedName>
</protein>
<dbReference type="InterPro" id="IPR018247">
    <property type="entry name" value="EF_Hand_1_Ca_BS"/>
</dbReference>
<dbReference type="Gene3D" id="2.60.120.380">
    <property type="match status" value="5"/>
</dbReference>
<dbReference type="PROSITE" id="PS00018">
    <property type="entry name" value="EF_HAND_1"/>
    <property type="match status" value="1"/>
</dbReference>
<keyword evidence="3" id="KW-0645">Protease</keyword>
<keyword evidence="3" id="KW-0378">Hydrolase</keyword>
<proteinExistence type="predicted"/>
<dbReference type="InterPro" id="IPR008964">
    <property type="entry name" value="Invasin/intimin_cell_adhesion"/>
</dbReference>
<evidence type="ECO:0000313" key="4">
    <source>
        <dbReference type="Proteomes" id="UP000564536"/>
    </source>
</evidence>
<dbReference type="Pfam" id="PF05547">
    <property type="entry name" value="Peptidase_M6"/>
    <property type="match status" value="1"/>
</dbReference>
<dbReference type="Proteomes" id="UP000564536">
    <property type="component" value="Unassembled WGS sequence"/>
</dbReference>
<dbReference type="Gene3D" id="2.60.40.1080">
    <property type="match status" value="8"/>
</dbReference>
<dbReference type="Pfam" id="PF02368">
    <property type="entry name" value="Big_2"/>
    <property type="match status" value="8"/>
</dbReference>
<organism evidence="3 4">
    <name type="scientific">Listeria weihenstephanensis</name>
    <dbReference type="NCBI Taxonomy" id="1006155"/>
    <lineage>
        <taxon>Bacteria</taxon>
        <taxon>Bacillati</taxon>
        <taxon>Bacillota</taxon>
        <taxon>Bacilli</taxon>
        <taxon>Bacillales</taxon>
        <taxon>Listeriaceae</taxon>
        <taxon>Listeria</taxon>
    </lineage>
</organism>
<keyword evidence="3" id="KW-0482">Metalloprotease</keyword>
<accession>A0A841Z7Z7</accession>
<name>A0A841Z7Z7_9LIST</name>
<dbReference type="InterPro" id="IPR008757">
    <property type="entry name" value="Peptidase_M6-like_domain"/>
</dbReference>
<sequence>MRVFRKSILFLIVAFAMSVSFSITAQAAPASEAEFEVKQPSGQTFKVRQQGDEFVNYLVTQTGYIVEEKADGYWYYTSIREFMSGEKEAAEIVATGQRYLLDTVPGNAMKQADVTKYPALDYKREVLAPQTFELPKARTAVDASLGLSRDQNLLVILVSFNDVAIQKTEADWNTRVFGTANNSLKQYYKEATADKINILPAKETFGTSNNGVVSVKLNRNHPRTTIKDSTGVNQSITKDALIAADSMVDFSQYDKNGNGKIEADELHIMTIVAGQEASYNSGSGSQLVTWGHKHALPATITPTLDGKVFGDFTQFGEMQGANQATIGIIAHEFGHDLGLPDLYNTAGIGGGLGYYSVMASGSWGRMDYELLGARPLHFDAYSKMKLGVVTPTTIAVTGTHSMDVFSLDQAGRNVVRVNTANPKEYYLIENRQFSGFDSALATYAKSGGVAIYHVNEKYDKNTEIGKQLVTLKEANEGIIGSSQLNAKIQSNLDGLYYIGTGGTNVAQQTVLNKTTRPAAVRSDGEAANFAVKVNSASNAKMNITLSNQGLEVAVNKTETGVEKGESTQLSVNFMPENTPNKAVTWSSSNTAVATVDATGKVTAKNVAGTANITVTSTATGAKSTCVLTVDDHGRTFETATTISDNGKTSGLISYDYDEDYFKFVPTQTGSYEMWTEGETYTGLSGYLYNGSKGLLDYNHRGFPEDGTNYHFKLKYDLVAGQTYYLRTKLYNEGTSEYTLNMKVPGVTSSISVTGVTLDKATSQLEKTGATQLTATVLPANATNKAVTWTSSNTAVASVDSNGKITAGNTAGTTGITAKTTDGAKTASHVVTVDDHGGVFATATTITDSSLTHGQILFANDLDYFKFVPTKTGAYTITSEGTTDMVGALYSNAQAQLATDDDSNGNRQFKMTQTLTAGTTYYIQTRAYSSNTGAYQLRITPPGIGVESVSLNTATSSIEKTGTTQLTATVLPADALNKAVTWTTSNSSVATVDTTGKITAGNTAGTATITAKTTDGAKTATHVVTVDDHGGTFATATTVTDSSLTDGQILFTNDLDYFKFVPTKTGVYTIVSEGTIDVKGYLYSSTQEQLAYNDDGNGSSQFKLTYDLTAGQTYYVQARHYSTGTGAYKLRITQPAIGVESVSLNTATSSIEKTGTTQLTATVLPADALNKAVTWTTSNSSVATVDTTGKITAGNTAGTATITAKTTDGAKTATHVVTVDDHGGTFATATTVTDSSLTDGQILFTNDLDYFKFVPTKTGVYTIVSEGTVDVKGYLYSSMQEQLAYNDDGNGNAQFKLTYNLTAGQTYYVQARHYGTGTGAYKLRITQPAIGVESVSLNIAASSIEKTGTTQLTATVLPADALNKAVTWTTSNSSVATVDTTGKITAGNTPGTATITAKTTDGAKTATHVVTVDDHGGTFATATTVANNSLTNGQILFANDLDYFKFVPTKTASYAITSEGTIDMKGVLYSSTESQLTSNDDGNGNYQFRMTYTLTAGETYYILARHYSSSTGAYQLRIAETTIPVTGVTLDATTSQLALNETKQLTATIAPSNATNKNVTWSSSNTAVATVDTAGKITSKSAGTATITATSTDGSKQATHTVTITDIKPTQVQIQAKDTNKYVVNGIPKKLAATVLPAGVSQNITWTSSNASAVTVATDGTLTYKGQGKATITATSTVNTLMKDTLEVIADDYSGLYNESPFYEFGKNITGRIDYGEDDYFQGYWNNDLSDQEMLKFKAPETGTYKMHLFATDASGSRSSFIRFKHWRENNQVWTDSTALTFPTVTLQKDEIMYVQITATGLVDFWGEGYLNVTSTGAKWNFKVDKAENMGTGTQTMYADNKLITGDTLAVNATTKSLTLSSKFDRTDHGIRPTYWTSSNTAIATVDRYSGKVTILGKGKVNITVENEYLGFGMNTFSSKRVTLDIQ</sequence>